<evidence type="ECO:0000313" key="2">
    <source>
        <dbReference type="EMBL" id="MPN10075.1"/>
    </source>
</evidence>
<protein>
    <submittedName>
        <fullName evidence="2">Uncharacterized protein</fullName>
    </submittedName>
</protein>
<evidence type="ECO:0000256" key="1">
    <source>
        <dbReference type="SAM" id="MobiDB-lite"/>
    </source>
</evidence>
<dbReference type="EMBL" id="VSSQ01056214">
    <property type="protein sequence ID" value="MPN10075.1"/>
    <property type="molecule type" value="Genomic_DNA"/>
</dbReference>
<sequence>MGGHDHALATFDGRRQGLVPERDDPGHGVLEAFGQGHVGRRELFVAAVVALATRIGRFQRRRRGVVAAAPDQHLRFTILLGHVGLVQSLQRTVMALVESPALDHGQPGAVHGVQHMPERVGGALEHGGEGDVEGEAGFLHQAAGVLGFLDAFLGEVHVGPAGEAVFLVPGGFAVAQQHDFFHGSPKSGRR</sequence>
<name>A0A645F6S8_9ZZZZ</name>
<proteinExistence type="predicted"/>
<feature type="region of interest" description="Disordered" evidence="1">
    <location>
        <begin position="1"/>
        <end position="27"/>
    </location>
</feature>
<reference evidence="2" key="1">
    <citation type="submission" date="2019-08" db="EMBL/GenBank/DDBJ databases">
        <authorList>
            <person name="Kucharzyk K."/>
            <person name="Murdoch R.W."/>
            <person name="Higgins S."/>
            <person name="Loffler F."/>
        </authorList>
    </citation>
    <scope>NUCLEOTIDE SEQUENCE</scope>
</reference>
<dbReference type="AlphaFoldDB" id="A0A645F6S8"/>
<organism evidence="2">
    <name type="scientific">bioreactor metagenome</name>
    <dbReference type="NCBI Taxonomy" id="1076179"/>
    <lineage>
        <taxon>unclassified sequences</taxon>
        <taxon>metagenomes</taxon>
        <taxon>ecological metagenomes</taxon>
    </lineage>
</organism>
<gene>
    <name evidence="2" type="ORF">SDC9_157368</name>
</gene>
<accession>A0A645F6S8</accession>
<comment type="caution">
    <text evidence="2">The sequence shown here is derived from an EMBL/GenBank/DDBJ whole genome shotgun (WGS) entry which is preliminary data.</text>
</comment>
<feature type="compositionally biased region" description="Basic and acidic residues" evidence="1">
    <location>
        <begin position="1"/>
        <end position="26"/>
    </location>
</feature>